<dbReference type="AlphaFoldDB" id="A0A0P7BEJ1"/>
<dbReference type="Pfam" id="PF13673">
    <property type="entry name" value="Acetyltransf_10"/>
    <property type="match status" value="1"/>
</dbReference>
<dbReference type="EMBL" id="LGTQ01000005">
    <property type="protein sequence ID" value="KPM49189.1"/>
    <property type="molecule type" value="Genomic_DNA"/>
</dbReference>
<dbReference type="STRING" id="1605367.AFM12_00640"/>
<dbReference type="OrthoDB" id="9796171at2"/>
<reference evidence="2 3" key="1">
    <citation type="submission" date="2015-07" db="EMBL/GenBank/DDBJ databases">
        <title>The draft genome sequence of Leadbetterella sp. JN14-9.</title>
        <authorList>
            <person name="Liu Y."/>
            <person name="Du J."/>
            <person name="Shao Z."/>
        </authorList>
    </citation>
    <scope>NUCLEOTIDE SEQUENCE [LARGE SCALE GENOMIC DNA]</scope>
    <source>
        <strain evidence="2 3">JN14-9</strain>
    </source>
</reference>
<dbReference type="SUPFAM" id="SSF55729">
    <property type="entry name" value="Acyl-CoA N-acyltransferases (Nat)"/>
    <property type="match status" value="1"/>
</dbReference>
<dbReference type="PROSITE" id="PS51186">
    <property type="entry name" value="GNAT"/>
    <property type="match status" value="1"/>
</dbReference>
<accession>A0A0P7BEJ1</accession>
<comment type="caution">
    <text evidence="2">The sequence shown here is derived from an EMBL/GenBank/DDBJ whole genome shotgun (WGS) entry which is preliminary data.</text>
</comment>
<sequence>MKRKLLWSAKSWDELSKDDLYELLALRTEVFVVEQNCVFQDMDFKDQISLHLLGRDEDGVLRAYSRLFDTDQYYKGYQSIGRILTHGKTRKSQYGIELLEVSIETLKKNFGPVSVKIGAQKYLTSFYSKFGFKEIGEDYIEDGIPHCIMIKD</sequence>
<dbReference type="PATRIC" id="fig|1605367.3.peg.1458"/>
<dbReference type="GO" id="GO:0016747">
    <property type="term" value="F:acyltransferase activity, transferring groups other than amino-acyl groups"/>
    <property type="evidence" value="ECO:0007669"/>
    <property type="project" value="InterPro"/>
</dbReference>
<evidence type="ECO:0000259" key="1">
    <source>
        <dbReference type="PROSITE" id="PS51186"/>
    </source>
</evidence>
<organism evidence="2 3">
    <name type="scientific">Jiulongibacter sediminis</name>
    <dbReference type="NCBI Taxonomy" id="1605367"/>
    <lineage>
        <taxon>Bacteria</taxon>
        <taxon>Pseudomonadati</taxon>
        <taxon>Bacteroidota</taxon>
        <taxon>Cytophagia</taxon>
        <taxon>Cytophagales</taxon>
        <taxon>Leadbetterellaceae</taxon>
        <taxon>Jiulongibacter</taxon>
    </lineage>
</organism>
<dbReference type="InterPro" id="IPR000182">
    <property type="entry name" value="GNAT_dom"/>
</dbReference>
<dbReference type="RefSeq" id="WP_055143145.1">
    <property type="nucleotide sequence ID" value="NZ_JXSZ01000005.1"/>
</dbReference>
<evidence type="ECO:0000313" key="2">
    <source>
        <dbReference type="EMBL" id="KPM49189.1"/>
    </source>
</evidence>
<proteinExistence type="predicted"/>
<evidence type="ECO:0000313" key="3">
    <source>
        <dbReference type="Proteomes" id="UP000050454"/>
    </source>
</evidence>
<dbReference type="Gene3D" id="3.40.630.30">
    <property type="match status" value="1"/>
</dbReference>
<dbReference type="InterPro" id="IPR016181">
    <property type="entry name" value="Acyl_CoA_acyltransferase"/>
</dbReference>
<dbReference type="Proteomes" id="UP000050454">
    <property type="component" value="Unassembled WGS sequence"/>
</dbReference>
<keyword evidence="3" id="KW-1185">Reference proteome</keyword>
<gene>
    <name evidence="2" type="ORF">AFM12_00640</name>
</gene>
<protein>
    <recommendedName>
        <fullName evidence="1">N-acetyltransferase domain-containing protein</fullName>
    </recommendedName>
</protein>
<feature type="domain" description="N-acetyltransferase" evidence="1">
    <location>
        <begin position="10"/>
        <end position="152"/>
    </location>
</feature>
<name>A0A0P7BEJ1_9BACT</name>